<protein>
    <recommendedName>
        <fullName evidence="3">HNH endonuclease</fullName>
    </recommendedName>
</protein>
<dbReference type="Proteomes" id="UP001595533">
    <property type="component" value="Unassembled WGS sequence"/>
</dbReference>
<accession>A0ABV7J759</accession>
<comment type="caution">
    <text evidence="1">The sequence shown here is derived from an EMBL/GenBank/DDBJ whole genome shotgun (WGS) entry which is preliminary data.</text>
</comment>
<name>A0ABV7J759_9GAMM</name>
<keyword evidence="2" id="KW-1185">Reference proteome</keyword>
<gene>
    <name evidence="1" type="ORF">ACFODZ_00720</name>
</gene>
<evidence type="ECO:0000313" key="1">
    <source>
        <dbReference type="EMBL" id="MFC3192749.1"/>
    </source>
</evidence>
<dbReference type="RefSeq" id="WP_077409433.1">
    <property type="nucleotide sequence ID" value="NZ_JBHRTS010000001.1"/>
</dbReference>
<organism evidence="1 2">
    <name type="scientific">Marinicella sediminis</name>
    <dbReference type="NCBI Taxonomy" id="1792834"/>
    <lineage>
        <taxon>Bacteria</taxon>
        <taxon>Pseudomonadati</taxon>
        <taxon>Pseudomonadota</taxon>
        <taxon>Gammaproteobacteria</taxon>
        <taxon>Lysobacterales</taxon>
        <taxon>Marinicellaceae</taxon>
        <taxon>Marinicella</taxon>
    </lineage>
</organism>
<reference evidence="2" key="1">
    <citation type="journal article" date="2019" name="Int. J. Syst. Evol. Microbiol.">
        <title>The Global Catalogue of Microorganisms (GCM) 10K type strain sequencing project: providing services to taxonomists for standard genome sequencing and annotation.</title>
        <authorList>
            <consortium name="The Broad Institute Genomics Platform"/>
            <consortium name="The Broad Institute Genome Sequencing Center for Infectious Disease"/>
            <person name="Wu L."/>
            <person name="Ma J."/>
        </authorList>
    </citation>
    <scope>NUCLEOTIDE SEQUENCE [LARGE SCALE GENOMIC DNA]</scope>
    <source>
        <strain evidence="2">KCTC 42953</strain>
    </source>
</reference>
<dbReference type="EMBL" id="JBHRTS010000001">
    <property type="protein sequence ID" value="MFC3192749.1"/>
    <property type="molecule type" value="Genomic_DNA"/>
</dbReference>
<sequence>MNKSCYFCGVNESESKFDLLEEGYYEDMLICHECWFSDTARRWRLKQEEKDQAYKLHSELVTAGFPVDCEHCGHRSFRHPKYIGHSPDWEVMCDSCHRFKWDIVKPRKHDLTKWHEFYQAYMKGRLNLQANQKQLQDMSGQLGLPEISCECGGHYSMLAKPRCERCNHVLSDSLFHVFDQHYQDN</sequence>
<proteinExistence type="predicted"/>
<evidence type="ECO:0000313" key="2">
    <source>
        <dbReference type="Proteomes" id="UP001595533"/>
    </source>
</evidence>
<evidence type="ECO:0008006" key="3">
    <source>
        <dbReference type="Google" id="ProtNLM"/>
    </source>
</evidence>